<dbReference type="CDD" id="cd03062">
    <property type="entry name" value="TRX_Fd_Sucrase"/>
    <property type="match status" value="1"/>
</dbReference>
<dbReference type="InterPro" id="IPR010350">
    <property type="entry name" value="Aim32/Apd1-like_bac"/>
</dbReference>
<protein>
    <submittedName>
        <fullName evidence="1">Sucrase ferredoxin</fullName>
    </submittedName>
</protein>
<comment type="caution">
    <text evidence="1">The sequence shown here is derived from an EMBL/GenBank/DDBJ whole genome shotgun (WGS) entry which is preliminary data.</text>
</comment>
<name>A0A5C5UD20_9CORY</name>
<reference evidence="1 2" key="1">
    <citation type="submission" date="2019-08" db="EMBL/GenBank/DDBJ databases">
        <authorList>
            <person name="Lei W."/>
        </authorList>
    </citation>
    <scope>NUCLEOTIDE SEQUENCE [LARGE SCALE GENOMIC DNA]</scope>
    <source>
        <strain evidence="1 2">CCUG 58627</strain>
    </source>
</reference>
<organism evidence="1 2">
    <name type="scientific">Corynebacterium canis</name>
    <dbReference type="NCBI Taxonomy" id="679663"/>
    <lineage>
        <taxon>Bacteria</taxon>
        <taxon>Bacillati</taxon>
        <taxon>Actinomycetota</taxon>
        <taxon>Actinomycetes</taxon>
        <taxon>Mycobacteriales</taxon>
        <taxon>Corynebacteriaceae</taxon>
        <taxon>Corynebacterium</taxon>
    </lineage>
</organism>
<dbReference type="Proteomes" id="UP000320791">
    <property type="component" value="Unassembled WGS sequence"/>
</dbReference>
<dbReference type="Pfam" id="PF06999">
    <property type="entry name" value="Suc_Fer-like"/>
    <property type="match status" value="1"/>
</dbReference>
<dbReference type="InterPro" id="IPR036249">
    <property type="entry name" value="Thioredoxin-like_sf"/>
</dbReference>
<keyword evidence="2" id="KW-1185">Reference proteome</keyword>
<dbReference type="RefSeq" id="WP_146324658.1">
    <property type="nucleotide sequence ID" value="NZ_BAABLR010000008.1"/>
</dbReference>
<sequence length="292" mass="31497">MSTSTRCSAAHHEPLPGSAKVGGVYVLLEHLQGWGRDVLDGVAFGAELTADIKAHLKKTGAQLQLIRKPGRSARHRTQRRMYLVFCELGVIETLLVPGPAAILRLDLTGPGRNGAEPVDHPLALVCTHGKRDMCCALKGRPVAAAMQTCFFGDEIWESSHTKGHRFAPSMLLFPWGYSYGRLNAPSAIEMLKRATLGEMYIKGNRGRGTFDALGQVAELAVAKKLLDAAEPLAPGALMVAADGETTRVVGHPDGRRWRVQLERQEVDGVIASCGDEPKKGHAWVALGVEQLG</sequence>
<dbReference type="SUPFAM" id="SSF52833">
    <property type="entry name" value="Thioredoxin-like"/>
    <property type="match status" value="1"/>
</dbReference>
<dbReference type="OrthoDB" id="3399139at2"/>
<dbReference type="PIRSF" id="PIRSF035042">
    <property type="entry name" value="UCP035042_thirdx"/>
    <property type="match status" value="1"/>
</dbReference>
<gene>
    <name evidence="1" type="ORF">FRX94_08260</name>
</gene>
<dbReference type="EMBL" id="VOHM01000017">
    <property type="protein sequence ID" value="TWT24451.1"/>
    <property type="molecule type" value="Genomic_DNA"/>
</dbReference>
<accession>A0A5C5UD20</accession>
<evidence type="ECO:0000313" key="2">
    <source>
        <dbReference type="Proteomes" id="UP000320791"/>
    </source>
</evidence>
<evidence type="ECO:0000313" key="1">
    <source>
        <dbReference type="EMBL" id="TWT24451.1"/>
    </source>
</evidence>
<dbReference type="AlphaFoldDB" id="A0A5C5UD20"/>
<dbReference type="InterPro" id="IPR009737">
    <property type="entry name" value="Aim32/Apd1-like"/>
</dbReference>
<proteinExistence type="predicted"/>